<organism evidence="1 2">
    <name type="scientific">Providencia rustigianii DSM 4541</name>
    <dbReference type="NCBI Taxonomy" id="500637"/>
    <lineage>
        <taxon>Bacteria</taxon>
        <taxon>Pseudomonadati</taxon>
        <taxon>Pseudomonadota</taxon>
        <taxon>Gammaproteobacteria</taxon>
        <taxon>Enterobacterales</taxon>
        <taxon>Morganellaceae</taxon>
        <taxon>Providencia</taxon>
    </lineage>
</organism>
<evidence type="ECO:0000313" key="2">
    <source>
        <dbReference type="Proteomes" id="UP000005512"/>
    </source>
</evidence>
<evidence type="ECO:0000313" key="1">
    <source>
        <dbReference type="EMBL" id="EFB71066.1"/>
    </source>
</evidence>
<reference evidence="1" key="1">
    <citation type="submission" date="2009-12" db="EMBL/GenBank/DDBJ databases">
        <authorList>
            <person name="Weinstock G."/>
            <person name="Sodergren E."/>
            <person name="Clifton S."/>
            <person name="Fulton L."/>
            <person name="Fulton B."/>
            <person name="Courtney L."/>
            <person name="Fronick C."/>
            <person name="Harrison M."/>
            <person name="Strong C."/>
            <person name="Farmer C."/>
            <person name="Delahaunty K."/>
            <person name="Markovic C."/>
            <person name="Hall O."/>
            <person name="Minx P."/>
            <person name="Tomlinson C."/>
            <person name="Mitreva M."/>
            <person name="Nelson J."/>
            <person name="Hou S."/>
            <person name="Wollam A."/>
            <person name="Pepin K.H."/>
            <person name="Johnson M."/>
            <person name="Bhonagiri V."/>
            <person name="Nash W.E."/>
            <person name="Warren W."/>
            <person name="Chinwalla A."/>
            <person name="Mardis E.R."/>
            <person name="Wilson R.K."/>
        </authorList>
    </citation>
    <scope>NUCLEOTIDE SEQUENCE [LARGE SCALE GENOMIC DNA]</scope>
    <source>
        <strain evidence="1">DSM 4541</strain>
    </source>
</reference>
<dbReference type="HOGENOM" id="CLU_3238219_0_0_6"/>
<keyword evidence="2" id="KW-1185">Reference proteome</keyword>
<proteinExistence type="predicted"/>
<gene>
    <name evidence="1" type="ORF">PROVRUST_07606</name>
</gene>
<comment type="caution">
    <text evidence="1">The sequence shown here is derived from an EMBL/GenBank/DDBJ whole genome shotgun (WGS) entry which is preliminary data.</text>
</comment>
<name>D1P5U3_9GAMM</name>
<dbReference type="Proteomes" id="UP000005512">
    <property type="component" value="Unassembled WGS sequence"/>
</dbReference>
<sequence length="43" mass="5165">MISLTPKKPYFCAFLKNFINQSYIKKMGNIDFKTITYWLTVEK</sequence>
<dbReference type="AlphaFoldDB" id="D1P5U3"/>
<accession>D1P5U3</accession>
<dbReference type="EMBL" id="ABXV02000042">
    <property type="protein sequence ID" value="EFB71066.1"/>
    <property type="molecule type" value="Genomic_DNA"/>
</dbReference>
<protein>
    <submittedName>
        <fullName evidence="1">Uncharacterized protein</fullName>
    </submittedName>
</protein>